<name>A0ABW9EQ68_9BURK</name>
<evidence type="ECO:0000256" key="1">
    <source>
        <dbReference type="SAM" id="MobiDB-lite"/>
    </source>
</evidence>
<evidence type="ECO:0000313" key="2">
    <source>
        <dbReference type="EMBL" id="MFM0721217.1"/>
    </source>
</evidence>
<feature type="region of interest" description="Disordered" evidence="1">
    <location>
        <begin position="29"/>
        <end position="49"/>
    </location>
</feature>
<dbReference type="Proteomes" id="UP001629392">
    <property type="component" value="Unassembled WGS sequence"/>
</dbReference>
<organism evidence="2 3">
    <name type="scientific">Paraburkholderia strydomiana</name>
    <dbReference type="NCBI Taxonomy" id="1245417"/>
    <lineage>
        <taxon>Bacteria</taxon>
        <taxon>Pseudomonadati</taxon>
        <taxon>Pseudomonadota</taxon>
        <taxon>Betaproteobacteria</taxon>
        <taxon>Burkholderiales</taxon>
        <taxon>Burkholderiaceae</taxon>
        <taxon>Paraburkholderia</taxon>
    </lineage>
</organism>
<keyword evidence="3" id="KW-1185">Reference proteome</keyword>
<dbReference type="RefSeq" id="WP_408157221.1">
    <property type="nucleotide sequence ID" value="NZ_JAQQCL010000041.1"/>
</dbReference>
<evidence type="ECO:0000313" key="3">
    <source>
        <dbReference type="Proteomes" id="UP001629392"/>
    </source>
</evidence>
<comment type="caution">
    <text evidence="2">The sequence shown here is derived from an EMBL/GenBank/DDBJ whole genome shotgun (WGS) entry which is preliminary data.</text>
</comment>
<dbReference type="EMBL" id="JAQQCL010000041">
    <property type="protein sequence ID" value="MFM0721217.1"/>
    <property type="molecule type" value="Genomic_DNA"/>
</dbReference>
<accession>A0ABW9EQ68</accession>
<gene>
    <name evidence="2" type="ORF">PQQ73_33450</name>
</gene>
<proteinExistence type="predicted"/>
<sequence>MDFSVTPAGDNIPLEAGAIQPVKCEAHTRHGGPRVAQCNMQRRQVDALE</sequence>
<protein>
    <submittedName>
        <fullName evidence="2">Uncharacterized protein</fullName>
    </submittedName>
</protein>
<reference evidence="2 3" key="1">
    <citation type="journal article" date="2024" name="Chem. Sci.">
        <title>Discovery of megapolipeptins by genome mining of a Burkholderiales bacteria collection.</title>
        <authorList>
            <person name="Paulo B.S."/>
            <person name="Recchia M.J.J."/>
            <person name="Lee S."/>
            <person name="Fergusson C.H."/>
            <person name="Romanowski S.B."/>
            <person name="Hernandez A."/>
            <person name="Krull N."/>
            <person name="Liu D.Y."/>
            <person name="Cavanagh H."/>
            <person name="Bos A."/>
            <person name="Gray C.A."/>
            <person name="Murphy B.T."/>
            <person name="Linington R.G."/>
            <person name="Eustaquio A.S."/>
        </authorList>
    </citation>
    <scope>NUCLEOTIDE SEQUENCE [LARGE SCALE GENOMIC DNA]</scope>
    <source>
        <strain evidence="2 3">RL17-350-BIC-E</strain>
    </source>
</reference>